<dbReference type="PATRIC" id="fig|1308866.3.peg.2389"/>
<organism evidence="9 10">
    <name type="scientific">Gracilibacillus halophilus YIM-C55.5</name>
    <dbReference type="NCBI Taxonomy" id="1308866"/>
    <lineage>
        <taxon>Bacteria</taxon>
        <taxon>Bacillati</taxon>
        <taxon>Bacillota</taxon>
        <taxon>Bacilli</taxon>
        <taxon>Bacillales</taxon>
        <taxon>Bacillaceae</taxon>
        <taxon>Gracilibacillus</taxon>
    </lineage>
</organism>
<dbReference type="eggNOG" id="COG1595">
    <property type="taxonomic scope" value="Bacteria"/>
</dbReference>
<dbReference type="InterPro" id="IPR014284">
    <property type="entry name" value="RNA_pol_sigma-70_dom"/>
</dbReference>
<dbReference type="InterPro" id="IPR007627">
    <property type="entry name" value="RNA_pol_sigma70_r2"/>
</dbReference>
<evidence type="ECO:0000256" key="7">
    <source>
        <dbReference type="ARBA" id="ARBA00024764"/>
    </source>
</evidence>
<dbReference type="NCBIfam" id="TIGR02937">
    <property type="entry name" value="sigma70-ECF"/>
    <property type="match status" value="1"/>
</dbReference>
<gene>
    <name evidence="9" type="ORF">J416_11822</name>
</gene>
<evidence type="ECO:0000259" key="8">
    <source>
        <dbReference type="Pfam" id="PF04542"/>
    </source>
</evidence>
<name>N4W7L0_9BACI</name>
<comment type="similarity">
    <text evidence="2">Belongs to the sigma-70 factor family. ECF subfamily.</text>
</comment>
<sequence>MKEFTELLKDFEPMIYSLMHKYQIRDPEGDFYQEASIALWRAYQKYDEGKSRFSTYAYYCIKHTFLNMIDKHNREVRRQQVWMEQTVEQDLYTEDSIGIEEQLLRDIRAVLTDKQWCWFVQYVLKDQSVKQIAKREKVTVDAVKNWGRLARQKTKKVMEQYSWLE</sequence>
<dbReference type="Proteomes" id="UP000012283">
    <property type="component" value="Unassembled WGS sequence"/>
</dbReference>
<dbReference type="InterPro" id="IPR039425">
    <property type="entry name" value="RNA_pol_sigma-70-like"/>
</dbReference>
<feature type="domain" description="RNA polymerase sigma-70 region 2" evidence="8">
    <location>
        <begin position="8"/>
        <end position="74"/>
    </location>
</feature>
<protein>
    <recommendedName>
        <fullName evidence="8">RNA polymerase sigma-70 region 2 domain-containing protein</fullName>
    </recommendedName>
</protein>
<evidence type="ECO:0000256" key="4">
    <source>
        <dbReference type="ARBA" id="ARBA00023082"/>
    </source>
</evidence>
<evidence type="ECO:0000256" key="1">
    <source>
        <dbReference type="ARBA" id="ARBA00008720"/>
    </source>
</evidence>
<dbReference type="Gene3D" id="1.10.10.10">
    <property type="entry name" value="Winged helix-like DNA-binding domain superfamily/Winged helix DNA-binding domain"/>
    <property type="match status" value="1"/>
</dbReference>
<dbReference type="SUPFAM" id="SSF88946">
    <property type="entry name" value="Sigma2 domain of RNA polymerase sigma factors"/>
    <property type="match status" value="1"/>
</dbReference>
<evidence type="ECO:0000256" key="3">
    <source>
        <dbReference type="ARBA" id="ARBA00023015"/>
    </source>
</evidence>
<dbReference type="InterPro" id="IPR013324">
    <property type="entry name" value="RNA_pol_sigma_r3/r4-like"/>
</dbReference>
<comment type="function">
    <text evidence="7">Might take part in the signal recognition particle (SRP) pathway. This is inferred from the conservation of its genetic proximity to ftsY/ffh. May be a regulatory protein.</text>
</comment>
<dbReference type="SUPFAM" id="SSF88659">
    <property type="entry name" value="Sigma3 and sigma4 domains of RNA polymerase sigma factors"/>
    <property type="match status" value="1"/>
</dbReference>
<dbReference type="STRING" id="1308866.J416_11822"/>
<dbReference type="InterPro" id="IPR036388">
    <property type="entry name" value="WH-like_DNA-bd_sf"/>
</dbReference>
<comment type="caution">
    <text evidence="9">The sequence shown here is derived from an EMBL/GenBank/DDBJ whole genome shotgun (WGS) entry which is preliminary data.</text>
</comment>
<dbReference type="InterPro" id="IPR013325">
    <property type="entry name" value="RNA_pol_sigma_r2"/>
</dbReference>
<evidence type="ECO:0000256" key="5">
    <source>
        <dbReference type="ARBA" id="ARBA00023125"/>
    </source>
</evidence>
<keyword evidence="4" id="KW-0731">Sigma factor</keyword>
<dbReference type="GO" id="GO:0016987">
    <property type="term" value="F:sigma factor activity"/>
    <property type="evidence" value="ECO:0007669"/>
    <property type="project" value="UniProtKB-KW"/>
</dbReference>
<keyword evidence="3" id="KW-0805">Transcription regulation</keyword>
<dbReference type="Pfam" id="PF04542">
    <property type="entry name" value="Sigma70_r2"/>
    <property type="match status" value="1"/>
</dbReference>
<dbReference type="EMBL" id="APML01000054">
    <property type="protein sequence ID" value="ENH96263.1"/>
    <property type="molecule type" value="Genomic_DNA"/>
</dbReference>
<evidence type="ECO:0000313" key="10">
    <source>
        <dbReference type="Proteomes" id="UP000012283"/>
    </source>
</evidence>
<evidence type="ECO:0000313" key="9">
    <source>
        <dbReference type="EMBL" id="ENH96263.1"/>
    </source>
</evidence>
<dbReference type="PANTHER" id="PTHR43133">
    <property type="entry name" value="RNA POLYMERASE ECF-TYPE SIGMA FACTO"/>
    <property type="match status" value="1"/>
</dbReference>
<dbReference type="Gene3D" id="1.10.1740.10">
    <property type="match status" value="1"/>
</dbReference>
<comment type="similarity">
    <text evidence="1">Belongs to the UPF0122 family.</text>
</comment>
<evidence type="ECO:0000256" key="6">
    <source>
        <dbReference type="ARBA" id="ARBA00023163"/>
    </source>
</evidence>
<reference evidence="9 10" key="1">
    <citation type="submission" date="2013-03" db="EMBL/GenBank/DDBJ databases">
        <title>Draft genome sequence of Gracibacillus halophilus YIM-C55.5, a moderately halophilic and thermophilic organism from the Xiaochaidamu salt lake.</title>
        <authorList>
            <person name="Sugumar T."/>
            <person name="Polireddy D.R."/>
            <person name="Antony A."/>
            <person name="Madhava Y.R."/>
            <person name="Sivakumar N."/>
        </authorList>
    </citation>
    <scope>NUCLEOTIDE SEQUENCE [LARGE SCALE GENOMIC DNA]</scope>
    <source>
        <strain evidence="9 10">YIM-C55.5</strain>
    </source>
</reference>
<keyword evidence="10" id="KW-1185">Reference proteome</keyword>
<dbReference type="InterPro" id="IPR007394">
    <property type="entry name" value="UPF0122"/>
</dbReference>
<dbReference type="RefSeq" id="WP_003471606.1">
    <property type="nucleotide sequence ID" value="NZ_APML01000054.1"/>
</dbReference>
<keyword evidence="6" id="KW-0804">Transcription</keyword>
<dbReference type="AlphaFoldDB" id="N4W7L0"/>
<dbReference type="GO" id="GO:0006352">
    <property type="term" value="P:DNA-templated transcription initiation"/>
    <property type="evidence" value="ECO:0007669"/>
    <property type="project" value="InterPro"/>
</dbReference>
<accession>N4W7L0</accession>
<dbReference type="PANTHER" id="PTHR43133:SF8">
    <property type="entry name" value="RNA POLYMERASE SIGMA FACTOR HI_1459-RELATED"/>
    <property type="match status" value="1"/>
</dbReference>
<evidence type="ECO:0000256" key="2">
    <source>
        <dbReference type="ARBA" id="ARBA00010641"/>
    </source>
</evidence>
<dbReference type="Pfam" id="PF04297">
    <property type="entry name" value="UPF0122"/>
    <property type="match status" value="1"/>
</dbReference>
<dbReference type="GO" id="GO:0003677">
    <property type="term" value="F:DNA binding"/>
    <property type="evidence" value="ECO:0007669"/>
    <property type="project" value="UniProtKB-KW"/>
</dbReference>
<keyword evidence="5" id="KW-0238">DNA-binding</keyword>
<proteinExistence type="inferred from homology"/>